<dbReference type="Gene3D" id="3.40.630.120">
    <property type="match status" value="1"/>
</dbReference>
<keyword evidence="3" id="KW-0808">Transferase</keyword>
<proteinExistence type="predicted"/>
<name>A0A9D2VXY1_9FIRM</name>
<dbReference type="Pfam" id="PF18164">
    <property type="entry name" value="GNAT_C"/>
    <property type="match status" value="1"/>
</dbReference>
<evidence type="ECO:0000259" key="2">
    <source>
        <dbReference type="Pfam" id="PF18164"/>
    </source>
</evidence>
<dbReference type="RefSeq" id="WP_270643907.1">
    <property type="nucleotide sequence ID" value="NZ_DYXE01000060.1"/>
</dbReference>
<gene>
    <name evidence="3" type="ORF">K8V39_06980</name>
</gene>
<protein>
    <submittedName>
        <fullName evidence="3">Acyltransferase domain-containing protein</fullName>
    </submittedName>
</protein>
<reference evidence="3" key="2">
    <citation type="submission" date="2021-09" db="EMBL/GenBank/DDBJ databases">
        <authorList>
            <person name="Gilroy R."/>
        </authorList>
    </citation>
    <scope>NUCLEOTIDE SEQUENCE</scope>
    <source>
        <strain evidence="3">USAMLcec4-12693</strain>
    </source>
</reference>
<sequence length="277" mass="32847">MKTDELAKRILLPREAYTAAVKVEISREEYVRERELFYQDIKSFLERWKGKEKRYTWALAFYLRLSAETYDKYQEEGIPDQVFDQTFYDLTIWCRECYRKYGVYGLEQLWWLGQSVKMKLFRLGRLQFEPIRVKEPLEGNGIRIRAGTKGLNVHIPEDGPLKYEACIESFRQAELFFADREGDRPEFYMCDSWLLSPALEELLPKTSNIIRFQKLFRIVKVHYTFPQAEQRIFGEVLEDKSGYPENTSLQKKAKAYILEGKDPGIGVGVIDDVYRYM</sequence>
<dbReference type="AlphaFoldDB" id="A0A9D2VXY1"/>
<dbReference type="Pfam" id="PF18082">
    <property type="entry name" value="NAT_N"/>
    <property type="match status" value="1"/>
</dbReference>
<evidence type="ECO:0000313" key="4">
    <source>
        <dbReference type="Proteomes" id="UP000813420"/>
    </source>
</evidence>
<feature type="domain" description="N-acyltransferase N-terminal" evidence="1">
    <location>
        <begin position="1"/>
        <end position="117"/>
    </location>
</feature>
<feature type="domain" description="GNAT-like C-terminal" evidence="2">
    <location>
        <begin position="120"/>
        <end position="270"/>
    </location>
</feature>
<dbReference type="EMBL" id="DYXE01000060">
    <property type="protein sequence ID" value="HJH49989.1"/>
    <property type="molecule type" value="Genomic_DNA"/>
</dbReference>
<reference evidence="3" key="1">
    <citation type="journal article" date="2021" name="PeerJ">
        <title>Extensive microbial diversity within the chicken gut microbiome revealed by metagenomics and culture.</title>
        <authorList>
            <person name="Gilroy R."/>
            <person name="Ravi A."/>
            <person name="Getino M."/>
            <person name="Pursley I."/>
            <person name="Horton D.L."/>
            <person name="Alikhan N.F."/>
            <person name="Baker D."/>
            <person name="Gharbi K."/>
            <person name="Hall N."/>
            <person name="Watson M."/>
            <person name="Adriaenssens E.M."/>
            <person name="Foster-Nyarko E."/>
            <person name="Jarju S."/>
            <person name="Secka A."/>
            <person name="Antonio M."/>
            <person name="Oren A."/>
            <person name="Chaudhuri R.R."/>
            <person name="La Ragione R."/>
            <person name="Hildebrand F."/>
            <person name="Pallen M.J."/>
        </authorList>
    </citation>
    <scope>NUCLEOTIDE SEQUENCE</scope>
    <source>
        <strain evidence="3">USAMLcec4-12693</strain>
    </source>
</reference>
<dbReference type="GO" id="GO:0016746">
    <property type="term" value="F:acyltransferase activity"/>
    <property type="evidence" value="ECO:0007669"/>
    <property type="project" value="UniProtKB-KW"/>
</dbReference>
<accession>A0A9D2VXY1</accession>
<keyword evidence="3" id="KW-0012">Acyltransferase</keyword>
<dbReference type="InterPro" id="IPR041273">
    <property type="entry name" value="NAT_N"/>
</dbReference>
<dbReference type="InterPro" id="IPR041644">
    <property type="entry name" value="GNAT_C"/>
</dbReference>
<organism evidence="3 4">
    <name type="scientific">Merdimonas faecis</name>
    <dbReference type="NCBI Taxonomy" id="1653435"/>
    <lineage>
        <taxon>Bacteria</taxon>
        <taxon>Bacillati</taxon>
        <taxon>Bacillota</taxon>
        <taxon>Clostridia</taxon>
        <taxon>Lachnospirales</taxon>
        <taxon>Lachnospiraceae</taxon>
        <taxon>Merdimonas</taxon>
    </lineage>
</organism>
<evidence type="ECO:0000259" key="1">
    <source>
        <dbReference type="Pfam" id="PF18082"/>
    </source>
</evidence>
<evidence type="ECO:0000313" key="3">
    <source>
        <dbReference type="EMBL" id="HJH49989.1"/>
    </source>
</evidence>
<dbReference type="Proteomes" id="UP000813420">
    <property type="component" value="Unassembled WGS sequence"/>
</dbReference>
<comment type="caution">
    <text evidence="3">The sequence shown here is derived from an EMBL/GenBank/DDBJ whole genome shotgun (WGS) entry which is preliminary data.</text>
</comment>